<dbReference type="GO" id="GO:0045121">
    <property type="term" value="C:membrane raft"/>
    <property type="evidence" value="ECO:0007669"/>
    <property type="project" value="UniProtKB-SubCell"/>
</dbReference>
<keyword evidence="12 14" id="KW-0472">Membrane</keyword>
<dbReference type="GO" id="GO:0004721">
    <property type="term" value="F:phosphoprotein phosphatase activity"/>
    <property type="evidence" value="ECO:0007669"/>
    <property type="project" value="TreeGrafter"/>
</dbReference>
<evidence type="ECO:0000256" key="4">
    <source>
        <dbReference type="ARBA" id="ARBA00012438"/>
    </source>
</evidence>
<keyword evidence="9 18" id="KW-0418">Kinase</keyword>
<name>A0A1M5SQZ7_9CLOT</name>
<dbReference type="SUPFAM" id="SSF55874">
    <property type="entry name" value="ATPase domain of HSP90 chaperone/DNA topoisomerase II/histidine kinase"/>
    <property type="match status" value="1"/>
</dbReference>
<dbReference type="GO" id="GO:0016036">
    <property type="term" value="P:cellular response to phosphate starvation"/>
    <property type="evidence" value="ECO:0007669"/>
    <property type="project" value="TreeGrafter"/>
</dbReference>
<dbReference type="Gene3D" id="6.10.340.10">
    <property type="match status" value="1"/>
</dbReference>
<dbReference type="STRING" id="1121306.SAMN02745196_00265"/>
<dbReference type="InterPro" id="IPR003660">
    <property type="entry name" value="HAMP_dom"/>
</dbReference>
<dbReference type="SMART" id="SM00387">
    <property type="entry name" value="HATPase_c"/>
    <property type="match status" value="1"/>
</dbReference>
<keyword evidence="14" id="KW-1133">Transmembrane helix</keyword>
<dbReference type="EMBL" id="FQXP01000003">
    <property type="protein sequence ID" value="SHH40748.1"/>
    <property type="molecule type" value="Genomic_DNA"/>
</dbReference>
<dbReference type="PROSITE" id="PS50109">
    <property type="entry name" value="HIS_KIN"/>
    <property type="match status" value="1"/>
</dbReference>
<evidence type="ECO:0000256" key="6">
    <source>
        <dbReference type="ARBA" id="ARBA00022553"/>
    </source>
</evidence>
<dbReference type="Proteomes" id="UP000184526">
    <property type="component" value="Unassembled WGS sequence"/>
</dbReference>
<evidence type="ECO:0000259" key="16">
    <source>
        <dbReference type="PROSITE" id="PS50112"/>
    </source>
</evidence>
<evidence type="ECO:0000259" key="15">
    <source>
        <dbReference type="PROSITE" id="PS50109"/>
    </source>
</evidence>
<sequence>MKKKLMMVILAIIISVLLVVSLMFNFIFRKSNEENVKDYLRSNNDFIKNYLINNDYDYSKILTDNNFQGIPIRVTYISTEGNVVYDNRTDWEAMDSHDSREEFIKAKEHGVYEVIRESDTFNLSMLYVATTCPDGSVIRSSVKLNSLEFFQNEYLKYYLWLVLLASIIGLGASYKLAYYFTKPIQDLDLVTSQMAKGEFYRRANIVGTDEAGTLAKNFNLMANKLENTLKQSREEHNKLKAIIESIDSGIIAIDRDENIIMINPYALNLFHMTKEVIGENILKSEQCKMLSEMLKNDENNYEEIQLFNIDNKELRIKKADIINRNEHIGMVIVIQDITDIKRLENIRSRFVTNVTHELKTPLTSIKGFAETLKEVDDPKIREKFLDIINEEAERLTRLINDILLLSHLEQQGETSFGYIDANKIIRDVYYMIKVAAQEKSINIKITGDMLPDIYGDEDKFKQMIINLVDNAVKYSGEGSIVIVNKELMGDKVKITVEDNGIGIEEEHLSKLFERFYRVDKARSRNNGGTGLGLAIVKHIVKLFDGKIFVESKIGVGTKFTVILNVNSK</sequence>
<feature type="domain" description="PAS" evidence="16">
    <location>
        <begin position="235"/>
        <end position="275"/>
    </location>
</feature>
<keyword evidence="5" id="KW-1003">Cell membrane</keyword>
<keyword evidence="6" id="KW-0597">Phosphoprotein</keyword>
<dbReference type="Gene3D" id="1.10.287.130">
    <property type="match status" value="1"/>
</dbReference>
<evidence type="ECO:0000313" key="19">
    <source>
        <dbReference type="Proteomes" id="UP000184526"/>
    </source>
</evidence>
<dbReference type="Pfam" id="PF00672">
    <property type="entry name" value="HAMP"/>
    <property type="match status" value="1"/>
</dbReference>
<keyword evidence="11" id="KW-0902">Two-component regulatory system</keyword>
<dbReference type="InterPro" id="IPR000014">
    <property type="entry name" value="PAS"/>
</dbReference>
<dbReference type="InterPro" id="IPR036097">
    <property type="entry name" value="HisK_dim/P_sf"/>
</dbReference>
<keyword evidence="7" id="KW-0808">Transferase</keyword>
<dbReference type="PROSITE" id="PS50112">
    <property type="entry name" value="PAS"/>
    <property type="match status" value="1"/>
</dbReference>
<dbReference type="Pfam" id="PF13188">
    <property type="entry name" value="PAS_8"/>
    <property type="match status" value="1"/>
</dbReference>
<dbReference type="SMART" id="SM00388">
    <property type="entry name" value="HisKA"/>
    <property type="match status" value="1"/>
</dbReference>
<evidence type="ECO:0000256" key="13">
    <source>
        <dbReference type="SAM" id="Coils"/>
    </source>
</evidence>
<dbReference type="NCBIfam" id="TIGR00229">
    <property type="entry name" value="sensory_box"/>
    <property type="match status" value="1"/>
</dbReference>
<protein>
    <recommendedName>
        <fullName evidence="4">histidine kinase</fullName>
        <ecNumber evidence="4">2.7.13.3</ecNumber>
    </recommendedName>
</protein>
<feature type="domain" description="Histidine kinase" evidence="15">
    <location>
        <begin position="353"/>
        <end position="567"/>
    </location>
</feature>
<dbReference type="InterPro" id="IPR003594">
    <property type="entry name" value="HATPase_dom"/>
</dbReference>
<feature type="transmembrane region" description="Helical" evidence="14">
    <location>
        <begin position="6"/>
        <end position="28"/>
    </location>
</feature>
<keyword evidence="14" id="KW-0812">Transmembrane</keyword>
<dbReference type="InterPro" id="IPR036890">
    <property type="entry name" value="HATPase_C_sf"/>
</dbReference>
<gene>
    <name evidence="18" type="ORF">SAMN02745196_00265</name>
</gene>
<evidence type="ECO:0000256" key="12">
    <source>
        <dbReference type="ARBA" id="ARBA00023136"/>
    </source>
</evidence>
<evidence type="ECO:0000256" key="9">
    <source>
        <dbReference type="ARBA" id="ARBA00022777"/>
    </source>
</evidence>
<dbReference type="PRINTS" id="PR00344">
    <property type="entry name" value="BCTRLSENSOR"/>
</dbReference>
<keyword evidence="8" id="KW-0547">Nucleotide-binding</keyword>
<dbReference type="CDD" id="cd00130">
    <property type="entry name" value="PAS"/>
    <property type="match status" value="1"/>
</dbReference>
<dbReference type="CDD" id="cd00082">
    <property type="entry name" value="HisKA"/>
    <property type="match status" value="1"/>
</dbReference>
<dbReference type="InterPro" id="IPR050351">
    <property type="entry name" value="BphY/WalK/GraS-like"/>
</dbReference>
<reference evidence="18 19" key="1">
    <citation type="submission" date="2016-11" db="EMBL/GenBank/DDBJ databases">
        <authorList>
            <person name="Jaros S."/>
            <person name="Januszkiewicz K."/>
            <person name="Wedrychowicz H."/>
        </authorList>
    </citation>
    <scope>NUCLEOTIDE SEQUENCE [LARGE SCALE GENOMIC DNA]</scope>
    <source>
        <strain evidence="18 19">DSM 3089</strain>
    </source>
</reference>
<dbReference type="EC" id="2.7.13.3" evidence="4"/>
<accession>A0A1M5SQZ7</accession>
<dbReference type="OrthoDB" id="9813151at2"/>
<evidence type="ECO:0000256" key="2">
    <source>
        <dbReference type="ARBA" id="ARBA00004236"/>
    </source>
</evidence>
<dbReference type="FunFam" id="1.10.287.130:FF:000001">
    <property type="entry name" value="Two-component sensor histidine kinase"/>
    <property type="match status" value="1"/>
</dbReference>
<dbReference type="Gene3D" id="3.30.565.10">
    <property type="entry name" value="Histidine kinase-like ATPase, C-terminal domain"/>
    <property type="match status" value="1"/>
</dbReference>
<dbReference type="SUPFAM" id="SSF158472">
    <property type="entry name" value="HAMP domain-like"/>
    <property type="match status" value="1"/>
</dbReference>
<keyword evidence="19" id="KW-1185">Reference proteome</keyword>
<dbReference type="InterPro" id="IPR004358">
    <property type="entry name" value="Sig_transdc_His_kin-like_C"/>
</dbReference>
<dbReference type="CDD" id="cd16922">
    <property type="entry name" value="HATPase_EvgS-ArcB-TorS-like"/>
    <property type="match status" value="1"/>
</dbReference>
<keyword evidence="13" id="KW-0175">Coiled coil</keyword>
<organism evidence="18 19">
    <name type="scientific">Clostridium collagenovorans DSM 3089</name>
    <dbReference type="NCBI Taxonomy" id="1121306"/>
    <lineage>
        <taxon>Bacteria</taxon>
        <taxon>Bacillati</taxon>
        <taxon>Bacillota</taxon>
        <taxon>Clostridia</taxon>
        <taxon>Eubacteriales</taxon>
        <taxon>Clostridiaceae</taxon>
        <taxon>Clostridium</taxon>
    </lineage>
</organism>
<evidence type="ECO:0000313" key="18">
    <source>
        <dbReference type="EMBL" id="SHH40748.1"/>
    </source>
</evidence>
<dbReference type="PROSITE" id="PS50885">
    <property type="entry name" value="HAMP"/>
    <property type="match status" value="1"/>
</dbReference>
<dbReference type="RefSeq" id="WP_072829290.1">
    <property type="nucleotide sequence ID" value="NZ_FQXP01000003.1"/>
</dbReference>
<dbReference type="PANTHER" id="PTHR45453">
    <property type="entry name" value="PHOSPHATE REGULON SENSOR PROTEIN PHOR"/>
    <property type="match status" value="1"/>
</dbReference>
<dbReference type="Gene3D" id="3.30.450.20">
    <property type="entry name" value="PAS domain"/>
    <property type="match status" value="1"/>
</dbReference>
<dbReference type="GO" id="GO:0000155">
    <property type="term" value="F:phosphorelay sensor kinase activity"/>
    <property type="evidence" value="ECO:0007669"/>
    <property type="project" value="InterPro"/>
</dbReference>
<evidence type="ECO:0000256" key="10">
    <source>
        <dbReference type="ARBA" id="ARBA00022840"/>
    </source>
</evidence>
<evidence type="ECO:0000256" key="7">
    <source>
        <dbReference type="ARBA" id="ARBA00022679"/>
    </source>
</evidence>
<proteinExistence type="predicted"/>
<comment type="subcellular location">
    <subcellularLocation>
        <location evidence="2">Cell membrane</location>
    </subcellularLocation>
    <subcellularLocation>
        <location evidence="3">Membrane raft</location>
        <topology evidence="3">Multi-pass membrane protein</topology>
    </subcellularLocation>
</comment>
<feature type="domain" description="HAMP" evidence="17">
    <location>
        <begin position="178"/>
        <end position="230"/>
    </location>
</feature>
<evidence type="ECO:0000256" key="8">
    <source>
        <dbReference type="ARBA" id="ARBA00022741"/>
    </source>
</evidence>
<dbReference type="FunFam" id="3.30.565.10:FF:000023">
    <property type="entry name" value="PAS domain-containing sensor histidine kinase"/>
    <property type="match status" value="1"/>
</dbReference>
<dbReference type="SUPFAM" id="SSF55785">
    <property type="entry name" value="PYP-like sensor domain (PAS domain)"/>
    <property type="match status" value="1"/>
</dbReference>
<evidence type="ECO:0000256" key="5">
    <source>
        <dbReference type="ARBA" id="ARBA00022475"/>
    </source>
</evidence>
<dbReference type="GO" id="GO:0005524">
    <property type="term" value="F:ATP binding"/>
    <property type="evidence" value="ECO:0007669"/>
    <property type="project" value="UniProtKB-KW"/>
</dbReference>
<evidence type="ECO:0000259" key="17">
    <source>
        <dbReference type="PROSITE" id="PS50885"/>
    </source>
</evidence>
<dbReference type="InterPro" id="IPR035965">
    <property type="entry name" value="PAS-like_dom_sf"/>
</dbReference>
<dbReference type="PANTHER" id="PTHR45453:SF1">
    <property type="entry name" value="PHOSPHATE REGULON SENSOR PROTEIN PHOR"/>
    <property type="match status" value="1"/>
</dbReference>
<keyword evidence="10" id="KW-0067">ATP-binding</keyword>
<evidence type="ECO:0000256" key="11">
    <source>
        <dbReference type="ARBA" id="ARBA00023012"/>
    </source>
</evidence>
<dbReference type="CDD" id="cd06225">
    <property type="entry name" value="HAMP"/>
    <property type="match status" value="1"/>
</dbReference>
<dbReference type="SUPFAM" id="SSF47384">
    <property type="entry name" value="Homodimeric domain of signal transducing histidine kinase"/>
    <property type="match status" value="1"/>
</dbReference>
<dbReference type="Pfam" id="PF00512">
    <property type="entry name" value="HisKA"/>
    <property type="match status" value="1"/>
</dbReference>
<comment type="catalytic activity">
    <reaction evidence="1">
        <text>ATP + protein L-histidine = ADP + protein N-phospho-L-histidine.</text>
        <dbReference type="EC" id="2.7.13.3"/>
    </reaction>
</comment>
<dbReference type="GO" id="GO:0005886">
    <property type="term" value="C:plasma membrane"/>
    <property type="evidence" value="ECO:0007669"/>
    <property type="project" value="UniProtKB-SubCell"/>
</dbReference>
<evidence type="ECO:0000256" key="1">
    <source>
        <dbReference type="ARBA" id="ARBA00000085"/>
    </source>
</evidence>
<dbReference type="InterPro" id="IPR003661">
    <property type="entry name" value="HisK_dim/P_dom"/>
</dbReference>
<evidence type="ECO:0000256" key="14">
    <source>
        <dbReference type="SAM" id="Phobius"/>
    </source>
</evidence>
<dbReference type="InterPro" id="IPR005467">
    <property type="entry name" value="His_kinase_dom"/>
</dbReference>
<feature type="coiled-coil region" evidence="13">
    <location>
        <begin position="215"/>
        <end position="242"/>
    </location>
</feature>
<dbReference type="SMART" id="SM00304">
    <property type="entry name" value="HAMP"/>
    <property type="match status" value="1"/>
</dbReference>
<dbReference type="AlphaFoldDB" id="A0A1M5SQZ7"/>
<evidence type="ECO:0000256" key="3">
    <source>
        <dbReference type="ARBA" id="ARBA00004314"/>
    </source>
</evidence>
<dbReference type="Pfam" id="PF02518">
    <property type="entry name" value="HATPase_c"/>
    <property type="match status" value="1"/>
</dbReference>
<feature type="transmembrane region" description="Helical" evidence="14">
    <location>
        <begin position="157"/>
        <end position="180"/>
    </location>
</feature>